<dbReference type="Proteomes" id="UP001307705">
    <property type="component" value="Unassembled WGS sequence"/>
</dbReference>
<organism evidence="3 4">
    <name type="scientific">Algoriphagus taiwanensis</name>
    <dbReference type="NCBI Taxonomy" id="1445656"/>
    <lineage>
        <taxon>Bacteria</taxon>
        <taxon>Pseudomonadati</taxon>
        <taxon>Bacteroidota</taxon>
        <taxon>Cytophagia</taxon>
        <taxon>Cytophagales</taxon>
        <taxon>Cyclobacteriaceae</taxon>
        <taxon>Algoriphagus</taxon>
    </lineage>
</organism>
<comment type="caution">
    <text evidence="3">The sequence shown here is derived from an EMBL/GenBank/DDBJ whole genome shotgun (WGS) entry which is preliminary data.</text>
</comment>
<proteinExistence type="predicted"/>
<sequence length="292" mass="32241">MNIKLLLPVFVFVVISGFTALAQDKKVDTILKINGDELQGTVKEISPSSIKFSYAGEELTYEVPKSDIIKITFASGRIEFFNKPNLSSESGNAPAGAKPGPEFNQPQDHHNKVAILPFHYLIDKQNASEEITYQVQMEAYSYLNRHIGALTLQDVNETNALLIRNGVNEGNMRGFTMGEICNILGVEYVIQGTITQDRTTVTSSSSSSYSQKSSTSSDSKNNFIGAINGSSKGSASTYSSSQQNYSTAISMNIYTDKGENIYSQSHTGFWPTTDAYKITLQYLLKRTPIYRK</sequence>
<reference evidence="3 4" key="1">
    <citation type="submission" date="2023-08" db="EMBL/GenBank/DDBJ databases">
        <title>Draft genome sequence of Algoriphagus taiwanensis.</title>
        <authorList>
            <person name="Takatani N."/>
            <person name="Hosokawa M."/>
            <person name="Sawabe T."/>
        </authorList>
    </citation>
    <scope>NUCLEOTIDE SEQUENCE [LARGE SCALE GENOMIC DNA]</scope>
    <source>
        <strain evidence="3 4">JCM 19755</strain>
    </source>
</reference>
<feature type="region of interest" description="Disordered" evidence="1">
    <location>
        <begin position="85"/>
        <end position="108"/>
    </location>
</feature>
<accession>A0ABQ6Q4V2</accession>
<keyword evidence="2" id="KW-0732">Signal</keyword>
<feature type="compositionally biased region" description="Low complexity" evidence="1">
    <location>
        <begin position="200"/>
        <end position="219"/>
    </location>
</feature>
<feature type="chain" id="PRO_5047050786" evidence="2">
    <location>
        <begin position="23"/>
        <end position="292"/>
    </location>
</feature>
<protein>
    <submittedName>
        <fullName evidence="3">Uncharacterized protein</fullName>
    </submittedName>
</protein>
<gene>
    <name evidence="3" type="ORF">Ataiwa_33760</name>
</gene>
<keyword evidence="4" id="KW-1185">Reference proteome</keyword>
<evidence type="ECO:0000313" key="4">
    <source>
        <dbReference type="Proteomes" id="UP001307705"/>
    </source>
</evidence>
<dbReference type="EMBL" id="BTPE01000014">
    <property type="protein sequence ID" value="GMQ35103.1"/>
    <property type="molecule type" value="Genomic_DNA"/>
</dbReference>
<feature type="region of interest" description="Disordered" evidence="1">
    <location>
        <begin position="200"/>
        <end position="221"/>
    </location>
</feature>
<dbReference type="Gene3D" id="3.40.50.10610">
    <property type="entry name" value="ABC-type transport auxiliary lipoprotein component"/>
    <property type="match status" value="1"/>
</dbReference>
<evidence type="ECO:0000256" key="2">
    <source>
        <dbReference type="SAM" id="SignalP"/>
    </source>
</evidence>
<evidence type="ECO:0000256" key="1">
    <source>
        <dbReference type="SAM" id="MobiDB-lite"/>
    </source>
</evidence>
<dbReference type="RefSeq" id="WP_338229933.1">
    <property type="nucleotide sequence ID" value="NZ_BTPE01000014.1"/>
</dbReference>
<name>A0ABQ6Q4V2_9BACT</name>
<feature type="signal peptide" evidence="2">
    <location>
        <begin position="1"/>
        <end position="22"/>
    </location>
</feature>
<evidence type="ECO:0000313" key="3">
    <source>
        <dbReference type="EMBL" id="GMQ35103.1"/>
    </source>
</evidence>